<protein>
    <submittedName>
        <fullName evidence="2">Uncharacterized protein</fullName>
    </submittedName>
</protein>
<dbReference type="EMBL" id="CADCTH010000282">
    <property type="protein sequence ID" value="CAA9253878.1"/>
    <property type="molecule type" value="Genomic_DNA"/>
</dbReference>
<evidence type="ECO:0000256" key="1">
    <source>
        <dbReference type="SAM" id="MobiDB-lite"/>
    </source>
</evidence>
<proteinExistence type="predicted"/>
<dbReference type="AlphaFoldDB" id="A0A6J4ILV3"/>
<evidence type="ECO:0000313" key="2">
    <source>
        <dbReference type="EMBL" id="CAA9253878.1"/>
    </source>
</evidence>
<feature type="compositionally biased region" description="Basic and acidic residues" evidence="1">
    <location>
        <begin position="29"/>
        <end position="43"/>
    </location>
</feature>
<accession>A0A6J4ILV3</accession>
<reference evidence="2" key="1">
    <citation type="submission" date="2020-02" db="EMBL/GenBank/DDBJ databases">
        <authorList>
            <person name="Meier V. D."/>
        </authorList>
    </citation>
    <scope>NUCLEOTIDE SEQUENCE</scope>
    <source>
        <strain evidence="2">AVDCRST_MAG54</strain>
    </source>
</reference>
<gene>
    <name evidence="2" type="ORF">AVDCRST_MAG54-2138</name>
</gene>
<feature type="region of interest" description="Disordered" evidence="1">
    <location>
        <begin position="1"/>
        <end position="118"/>
    </location>
</feature>
<sequence>ALGGRDRVDDAEGQRAHGHDVVDVGEDGGETRAPRVAGDERRPQRLPARHHGTGRRGDDGAVVAGPAGPVGVPEDLADQPDVRLRQQPGVGGDDLDDLLELARHDSAHAGPPPSSLIV</sequence>
<feature type="non-terminal residue" evidence="2">
    <location>
        <position position="118"/>
    </location>
</feature>
<feature type="compositionally biased region" description="Basic and acidic residues" evidence="1">
    <location>
        <begin position="1"/>
        <end position="22"/>
    </location>
</feature>
<feature type="compositionally biased region" description="Low complexity" evidence="1">
    <location>
        <begin position="60"/>
        <end position="73"/>
    </location>
</feature>
<feature type="non-terminal residue" evidence="2">
    <location>
        <position position="1"/>
    </location>
</feature>
<name>A0A6J4ILV3_9PSEU</name>
<organism evidence="2">
    <name type="scientific">uncultured Actinomycetospora sp</name>
    <dbReference type="NCBI Taxonomy" id="1135996"/>
    <lineage>
        <taxon>Bacteria</taxon>
        <taxon>Bacillati</taxon>
        <taxon>Actinomycetota</taxon>
        <taxon>Actinomycetes</taxon>
        <taxon>Pseudonocardiales</taxon>
        <taxon>Pseudonocardiaceae</taxon>
        <taxon>Actinomycetospora</taxon>
        <taxon>environmental samples</taxon>
    </lineage>
</organism>